<organism evidence="3 4">
    <name type="scientific">Candidatus Schekmanbacteria bacterium RBG_16_38_11</name>
    <dbReference type="NCBI Taxonomy" id="1817880"/>
    <lineage>
        <taxon>Bacteria</taxon>
        <taxon>Candidatus Schekmaniibacteriota</taxon>
    </lineage>
</organism>
<accession>A0A1F7RWE8</accession>
<evidence type="ECO:0000313" key="4">
    <source>
        <dbReference type="Proteomes" id="UP000178435"/>
    </source>
</evidence>
<evidence type="ECO:0000313" key="3">
    <source>
        <dbReference type="EMBL" id="OGL45177.1"/>
    </source>
</evidence>
<dbReference type="PROSITE" id="PS50980">
    <property type="entry name" value="COA_CT_NTER"/>
    <property type="match status" value="1"/>
</dbReference>
<dbReference type="Proteomes" id="UP000178435">
    <property type="component" value="Unassembled WGS sequence"/>
</dbReference>
<dbReference type="PANTHER" id="PTHR43842:SF2">
    <property type="entry name" value="PROPIONYL-COA CARBOXYLASE BETA CHAIN, MITOCHONDRIAL"/>
    <property type="match status" value="1"/>
</dbReference>
<evidence type="ECO:0000259" key="1">
    <source>
        <dbReference type="PROSITE" id="PS50980"/>
    </source>
</evidence>
<dbReference type="GO" id="GO:0016740">
    <property type="term" value="F:transferase activity"/>
    <property type="evidence" value="ECO:0007669"/>
    <property type="project" value="UniProtKB-KW"/>
</dbReference>
<feature type="domain" description="CoA carboxyltransferase N-terminal" evidence="1">
    <location>
        <begin position="3"/>
        <end position="259"/>
    </location>
</feature>
<proteinExistence type="predicted"/>
<dbReference type="FunFam" id="3.90.226.10:FF:000016">
    <property type="entry name" value="Propionyl-CoA carboxylase, beta subunit"/>
    <property type="match status" value="1"/>
</dbReference>
<dbReference type="GO" id="GO:0004658">
    <property type="term" value="F:propionyl-CoA carboxylase activity"/>
    <property type="evidence" value="ECO:0007669"/>
    <property type="project" value="TreeGrafter"/>
</dbReference>
<protein>
    <submittedName>
        <fullName evidence="3">Methylmalonyl-CoA carboxyltransferase</fullName>
    </submittedName>
</protein>
<dbReference type="InterPro" id="IPR029045">
    <property type="entry name" value="ClpP/crotonase-like_dom_sf"/>
</dbReference>
<dbReference type="SUPFAM" id="SSF52096">
    <property type="entry name" value="ClpP/crotonase"/>
    <property type="match status" value="2"/>
</dbReference>
<gene>
    <name evidence="3" type="ORF">A2149_09310</name>
</gene>
<dbReference type="InterPro" id="IPR011762">
    <property type="entry name" value="COA_CT_N"/>
</dbReference>
<keyword evidence="3" id="KW-0808">Transferase</keyword>
<dbReference type="Gene3D" id="3.90.226.10">
    <property type="entry name" value="2-enoyl-CoA Hydratase, Chain A, domain 1"/>
    <property type="match status" value="2"/>
</dbReference>
<name>A0A1F7RWE8_9BACT</name>
<feature type="non-terminal residue" evidence="3">
    <location>
        <position position="438"/>
    </location>
</feature>
<dbReference type="AlphaFoldDB" id="A0A1F7RWE8"/>
<dbReference type="InterPro" id="IPR034733">
    <property type="entry name" value="AcCoA_carboxyl_beta"/>
</dbReference>
<sequence length="438" mass="47902">MSIETMLKELREKHKQAELGGGPEKIEKQHAEGKLTARERINLLLDEGSFVELDKFVVHRCHDFGMEKQKIYGDGVVTGYGRIDGRLVYAFSQDFTVFGGSLSETYAKKICKIMDMAMKTGSPVIGLNDSGGARIQEGVISLGGYAEIFLRNVLSSGVVPQISAIMGPCAGGAVYSPALTDFIFMVKNTSYMFITGPDVIKTVTHEEVTKEELGGAMTHNTKSGVAHFACGSEEETLSMIRELLSFIPSNYKEDPPSIECTDDPEREDEKLQTLVPDNPNKPYDMKELIETVVDNHYFLEVHVNYAKNIIVGFARLNGKSIGIIANQPAFLAGTLDIDASLKAGRFIRFCDCFNIPIITFEDVPGFLPGTTQEFGGIIKHGAKLLYAYCEATVPKITVITRKAYGGAYDVMSSKHIQGDISFAYPTAEIAVMGPDGAV</sequence>
<feature type="domain" description="CoA carboxyltransferase C-terminal" evidence="2">
    <location>
        <begin position="263"/>
        <end position="438"/>
    </location>
</feature>
<dbReference type="EMBL" id="MGDF01000106">
    <property type="protein sequence ID" value="OGL45177.1"/>
    <property type="molecule type" value="Genomic_DNA"/>
</dbReference>
<dbReference type="Pfam" id="PF01039">
    <property type="entry name" value="Carboxyl_trans"/>
    <property type="match status" value="1"/>
</dbReference>
<evidence type="ECO:0000259" key="2">
    <source>
        <dbReference type="PROSITE" id="PS50989"/>
    </source>
</evidence>
<comment type="caution">
    <text evidence="3">The sequence shown here is derived from an EMBL/GenBank/DDBJ whole genome shotgun (WGS) entry which is preliminary data.</text>
</comment>
<dbReference type="PROSITE" id="PS50989">
    <property type="entry name" value="COA_CT_CTER"/>
    <property type="match status" value="1"/>
</dbReference>
<dbReference type="InterPro" id="IPR051047">
    <property type="entry name" value="AccD/PCCB"/>
</dbReference>
<dbReference type="InterPro" id="IPR011763">
    <property type="entry name" value="COA_CT_C"/>
</dbReference>
<reference evidence="3 4" key="1">
    <citation type="journal article" date="2016" name="Nat. Commun.">
        <title>Thousands of microbial genomes shed light on interconnected biogeochemical processes in an aquifer system.</title>
        <authorList>
            <person name="Anantharaman K."/>
            <person name="Brown C.T."/>
            <person name="Hug L.A."/>
            <person name="Sharon I."/>
            <person name="Castelle C.J."/>
            <person name="Probst A.J."/>
            <person name="Thomas B.C."/>
            <person name="Singh A."/>
            <person name="Wilkins M.J."/>
            <person name="Karaoz U."/>
            <person name="Brodie E.L."/>
            <person name="Williams K.H."/>
            <person name="Hubbard S.S."/>
            <person name="Banfield J.F."/>
        </authorList>
    </citation>
    <scope>NUCLEOTIDE SEQUENCE [LARGE SCALE GENOMIC DNA]</scope>
</reference>
<dbReference type="PANTHER" id="PTHR43842">
    <property type="entry name" value="PROPIONYL-COA CARBOXYLASE BETA CHAIN"/>
    <property type="match status" value="1"/>
</dbReference>